<accession>A0A9D9IY29</accession>
<dbReference type="Proteomes" id="UP000823772">
    <property type="component" value="Unassembled WGS sequence"/>
</dbReference>
<protein>
    <submittedName>
        <fullName evidence="2">Uncharacterized protein</fullName>
    </submittedName>
</protein>
<keyword evidence="1" id="KW-0472">Membrane</keyword>
<reference evidence="2" key="1">
    <citation type="submission" date="2020-10" db="EMBL/GenBank/DDBJ databases">
        <authorList>
            <person name="Gilroy R."/>
        </authorList>
    </citation>
    <scope>NUCLEOTIDE SEQUENCE</scope>
    <source>
        <strain evidence="2">B3-2255</strain>
    </source>
</reference>
<sequence length="144" mass="15956">MDDKIRDIEDKSLKINPYTVPEGYFGSLEGRIMERIGGCGAEGSGHGVPGVWERFFKPALGMALSFALVFAIGFGIMKLTGREDGADFMSLDEYDMMKAVVYNVSDEDSSATSDNALTEDEVVEYLMCEDRVMLYLAATYDEDE</sequence>
<organism evidence="2 3">
    <name type="scientific">Candidatus Merdivivens faecigallinarum</name>
    <dbReference type="NCBI Taxonomy" id="2840871"/>
    <lineage>
        <taxon>Bacteria</taxon>
        <taxon>Pseudomonadati</taxon>
        <taxon>Bacteroidota</taxon>
        <taxon>Bacteroidia</taxon>
        <taxon>Bacteroidales</taxon>
        <taxon>Muribaculaceae</taxon>
        <taxon>Muribaculaceae incertae sedis</taxon>
        <taxon>Candidatus Merdivivens</taxon>
    </lineage>
</organism>
<feature type="transmembrane region" description="Helical" evidence="1">
    <location>
        <begin position="59"/>
        <end position="79"/>
    </location>
</feature>
<dbReference type="AlphaFoldDB" id="A0A9D9IY29"/>
<gene>
    <name evidence="2" type="ORF">IAC87_00860</name>
</gene>
<comment type="caution">
    <text evidence="2">The sequence shown here is derived from an EMBL/GenBank/DDBJ whole genome shotgun (WGS) entry which is preliminary data.</text>
</comment>
<name>A0A9D9IY29_9BACT</name>
<evidence type="ECO:0000256" key="1">
    <source>
        <dbReference type="SAM" id="Phobius"/>
    </source>
</evidence>
<dbReference type="EMBL" id="JADILY010000015">
    <property type="protein sequence ID" value="MBO8481079.1"/>
    <property type="molecule type" value="Genomic_DNA"/>
</dbReference>
<keyword evidence="1" id="KW-0812">Transmembrane</keyword>
<evidence type="ECO:0000313" key="3">
    <source>
        <dbReference type="Proteomes" id="UP000823772"/>
    </source>
</evidence>
<evidence type="ECO:0000313" key="2">
    <source>
        <dbReference type="EMBL" id="MBO8481079.1"/>
    </source>
</evidence>
<keyword evidence="1" id="KW-1133">Transmembrane helix</keyword>
<proteinExistence type="predicted"/>
<reference evidence="2" key="2">
    <citation type="journal article" date="2021" name="PeerJ">
        <title>Extensive microbial diversity within the chicken gut microbiome revealed by metagenomics and culture.</title>
        <authorList>
            <person name="Gilroy R."/>
            <person name="Ravi A."/>
            <person name="Getino M."/>
            <person name="Pursley I."/>
            <person name="Horton D.L."/>
            <person name="Alikhan N.F."/>
            <person name="Baker D."/>
            <person name="Gharbi K."/>
            <person name="Hall N."/>
            <person name="Watson M."/>
            <person name="Adriaenssens E.M."/>
            <person name="Foster-Nyarko E."/>
            <person name="Jarju S."/>
            <person name="Secka A."/>
            <person name="Antonio M."/>
            <person name="Oren A."/>
            <person name="Chaudhuri R.R."/>
            <person name="La Ragione R."/>
            <person name="Hildebrand F."/>
            <person name="Pallen M.J."/>
        </authorList>
    </citation>
    <scope>NUCLEOTIDE SEQUENCE</scope>
    <source>
        <strain evidence="2">B3-2255</strain>
    </source>
</reference>